<gene>
    <name evidence="1" type="ORF">AVEN_168454_1</name>
</gene>
<protein>
    <submittedName>
        <fullName evidence="1">Uncharacterized protein</fullName>
    </submittedName>
</protein>
<accession>A0A4Y2DFI1</accession>
<comment type="caution">
    <text evidence="1">The sequence shown here is derived from an EMBL/GenBank/DDBJ whole genome shotgun (WGS) entry which is preliminary data.</text>
</comment>
<evidence type="ECO:0000313" key="1">
    <source>
        <dbReference type="EMBL" id="GBM14887.1"/>
    </source>
</evidence>
<sequence length="488" mass="57431">MEKQLKCFLLLSLKEMALRRVAVLLWSDSDISGSILKFPIHGYYNNEMKKLLRETTLDKVVDKVSKLDLPKSLTKQMIDIFHPIGVEIRRWKEIHQDIFSILLEDINLPVWVKLCWTTAGTIDDKKTAEALIRCGVLDVQKRYELACVYCLEDYIPLLWEELPGEMRDHYQNENDSSDLFFCWPHVFKGELSKLDYLLRIDDRKLTSFNQWAFEQSVEDNNKIAAEYFFLKLTHEEREASLMRSAHAALANHDFDEESFPGVVCYLLSVMTPEQQMEAIKAHPVHVLLCFWDLPLRDVFLENVGLIWTFLPPSGYNDVLGKMANRFEFSGHYFPKLFQQFFLKSPLDFKKCFYVEESPFGNLYAYHFLHVFLKSEDSESIEVIFRNLDAADRVKLVLDSDVLQLFYSGILREKWHMVEVCLREATLSKEDRERLKEAFLGFLKSNDTREIELENPKWKRVFEFLDETDASADEEKKDQKRKLENCCPE</sequence>
<proteinExistence type="predicted"/>
<name>A0A4Y2DFI1_ARAVE</name>
<dbReference type="AlphaFoldDB" id="A0A4Y2DFI1"/>
<dbReference type="OrthoDB" id="6437663at2759"/>
<dbReference type="EMBL" id="BGPR01089334">
    <property type="protein sequence ID" value="GBM14887.1"/>
    <property type="molecule type" value="Genomic_DNA"/>
</dbReference>
<dbReference type="Proteomes" id="UP000499080">
    <property type="component" value="Unassembled WGS sequence"/>
</dbReference>
<reference evidence="1 2" key="1">
    <citation type="journal article" date="2019" name="Sci. Rep.">
        <title>Orb-weaving spider Araneus ventricosus genome elucidates the spidroin gene catalogue.</title>
        <authorList>
            <person name="Kono N."/>
            <person name="Nakamura H."/>
            <person name="Ohtoshi R."/>
            <person name="Moran D.A.P."/>
            <person name="Shinohara A."/>
            <person name="Yoshida Y."/>
            <person name="Fujiwara M."/>
            <person name="Mori M."/>
            <person name="Tomita M."/>
            <person name="Arakawa K."/>
        </authorList>
    </citation>
    <scope>NUCLEOTIDE SEQUENCE [LARGE SCALE GENOMIC DNA]</scope>
</reference>
<keyword evidence="2" id="KW-1185">Reference proteome</keyword>
<evidence type="ECO:0000313" key="2">
    <source>
        <dbReference type="Proteomes" id="UP000499080"/>
    </source>
</evidence>
<organism evidence="1 2">
    <name type="scientific">Araneus ventricosus</name>
    <name type="common">Orbweaver spider</name>
    <name type="synonym">Epeira ventricosa</name>
    <dbReference type="NCBI Taxonomy" id="182803"/>
    <lineage>
        <taxon>Eukaryota</taxon>
        <taxon>Metazoa</taxon>
        <taxon>Ecdysozoa</taxon>
        <taxon>Arthropoda</taxon>
        <taxon>Chelicerata</taxon>
        <taxon>Arachnida</taxon>
        <taxon>Araneae</taxon>
        <taxon>Araneomorphae</taxon>
        <taxon>Entelegynae</taxon>
        <taxon>Araneoidea</taxon>
        <taxon>Araneidae</taxon>
        <taxon>Araneus</taxon>
    </lineage>
</organism>